<sequence length="105" mass="11372">MEKALTQSGTRTNSATTKKPAGDTDSEEGGLVVKHALPAQQTLKSQNKWIVDSGATSHMCNDKACFTHLYSLKIPLEVKLGDGRSLRAFAQGSVKLTIKNGHQKY</sequence>
<dbReference type="InterPro" id="IPR054722">
    <property type="entry name" value="PolX-like_BBD"/>
</dbReference>
<reference evidence="3" key="1">
    <citation type="submission" date="2017-05" db="UniProtKB">
        <authorList>
            <consortium name="EnsemblMetazoa"/>
        </authorList>
    </citation>
    <scope>IDENTIFICATION</scope>
</reference>
<dbReference type="AlphaFoldDB" id="A0A1X7U565"/>
<feature type="domain" description="Retrovirus-related Pol polyprotein from transposon TNT 1-94-like beta-barrel" evidence="2">
    <location>
        <begin position="49"/>
        <end position="103"/>
    </location>
</feature>
<proteinExistence type="predicted"/>
<evidence type="ECO:0000313" key="3">
    <source>
        <dbReference type="EnsemblMetazoa" id="Aqu2.1.22895_001"/>
    </source>
</evidence>
<organism evidence="3">
    <name type="scientific">Amphimedon queenslandica</name>
    <name type="common">Sponge</name>
    <dbReference type="NCBI Taxonomy" id="400682"/>
    <lineage>
        <taxon>Eukaryota</taxon>
        <taxon>Metazoa</taxon>
        <taxon>Porifera</taxon>
        <taxon>Demospongiae</taxon>
        <taxon>Heteroscleromorpha</taxon>
        <taxon>Haplosclerida</taxon>
        <taxon>Niphatidae</taxon>
        <taxon>Amphimedon</taxon>
    </lineage>
</organism>
<evidence type="ECO:0000256" key="1">
    <source>
        <dbReference type="SAM" id="MobiDB-lite"/>
    </source>
</evidence>
<dbReference type="OrthoDB" id="7920740at2759"/>
<feature type="region of interest" description="Disordered" evidence="1">
    <location>
        <begin position="1"/>
        <end position="32"/>
    </location>
</feature>
<dbReference type="Pfam" id="PF22936">
    <property type="entry name" value="Pol_BBD"/>
    <property type="match status" value="1"/>
</dbReference>
<name>A0A1X7U565_AMPQE</name>
<accession>A0A1X7U565</accession>
<evidence type="ECO:0000259" key="2">
    <source>
        <dbReference type="Pfam" id="PF22936"/>
    </source>
</evidence>
<dbReference type="EnsemblMetazoa" id="Aqu2.1.22895_001">
    <property type="protein sequence ID" value="Aqu2.1.22895_001"/>
    <property type="gene ID" value="Aqu2.1.22895"/>
</dbReference>
<dbReference type="InParanoid" id="A0A1X7U565"/>
<feature type="compositionally biased region" description="Polar residues" evidence="1">
    <location>
        <begin position="1"/>
        <end position="17"/>
    </location>
</feature>
<protein>
    <recommendedName>
        <fullName evidence="2">Retrovirus-related Pol polyprotein from transposon TNT 1-94-like beta-barrel domain-containing protein</fullName>
    </recommendedName>
</protein>